<dbReference type="RefSeq" id="WP_152122541.1">
    <property type="nucleotide sequence ID" value="NZ_WELI01000001.1"/>
</dbReference>
<protein>
    <submittedName>
        <fullName evidence="2">Uncharacterized protein</fullName>
    </submittedName>
</protein>
<feature type="transmembrane region" description="Helical" evidence="1">
    <location>
        <begin position="12"/>
        <end position="32"/>
    </location>
</feature>
<keyword evidence="1" id="KW-1133">Transmembrane helix</keyword>
<feature type="transmembrane region" description="Helical" evidence="1">
    <location>
        <begin position="204"/>
        <end position="223"/>
    </location>
</feature>
<feature type="transmembrane region" description="Helical" evidence="1">
    <location>
        <begin position="171"/>
        <end position="192"/>
    </location>
</feature>
<feature type="transmembrane region" description="Helical" evidence="1">
    <location>
        <begin position="120"/>
        <end position="138"/>
    </location>
</feature>
<sequence length="565" mass="64041">MKLFTNRYLQTALLILPIAVFFVYFFALRYNIPWFDEYENIPYFLQRFVDARSVSEGLDALLKPNNEHRVLYARLVVYAQYLLTGGLSFSGLMLWGNLGLVLIFGLLYRSTSSLEGANSRFWLLPVPLMLFVAQNYLLTFTAIYTLQYLAIIVLVLLTFFVLAYDRPGSFAGALGLGALATFSMGNGILLWPAGAAMLLIRRRWLWLGIWLVFGAVCIWLYFLNYPVQQGNAEGFAYVLAHPIQTLAGFFIFAGSLFDFFPAWTVERRSALPLLAGLAVVGVLAWWLVRVVFRKEANRSHFETFLTGVALFLLANMALIAFFRIRFYFGMVLHSSYRTYSMVLWAVGYLALLSLLKPQTRQRLVPVLWGLFLFVNVLTYVTYVPEAVVRRKHMQGLTFNQQHNQIGLGGTHNSPLARWIIELDSTMRVRNWHTLPNPAITPDETRLLLDSVGRAQLGPRIATSFRLLDQPGYFNLESDAPGYRVGMNEGTYVVFWPSDGRKAAYVMFAEPRKPTGKNPFARPNGWLTSMPKGLLPPGRYDIGLFETTPAGSRLVRTDQTATVLAK</sequence>
<evidence type="ECO:0000313" key="2">
    <source>
        <dbReference type="EMBL" id="KAB7732868.1"/>
    </source>
</evidence>
<keyword evidence="1" id="KW-0472">Membrane</keyword>
<feature type="transmembrane region" description="Helical" evidence="1">
    <location>
        <begin position="269"/>
        <end position="292"/>
    </location>
</feature>
<evidence type="ECO:0000313" key="3">
    <source>
        <dbReference type="Proteomes" id="UP000488299"/>
    </source>
</evidence>
<gene>
    <name evidence="2" type="ORF">F5984_02660</name>
</gene>
<feature type="transmembrane region" description="Helical" evidence="1">
    <location>
        <begin position="304"/>
        <end position="324"/>
    </location>
</feature>
<feature type="transmembrane region" description="Helical" evidence="1">
    <location>
        <begin position="336"/>
        <end position="355"/>
    </location>
</feature>
<reference evidence="2 3" key="1">
    <citation type="submission" date="2019-10" db="EMBL/GenBank/DDBJ databases">
        <title>Rudanella paleaurantiibacter sp. nov., isolated from sludge.</title>
        <authorList>
            <person name="Xu S.Q."/>
        </authorList>
    </citation>
    <scope>NUCLEOTIDE SEQUENCE [LARGE SCALE GENOMIC DNA]</scope>
    <source>
        <strain evidence="2 3">HX-22-17</strain>
    </source>
</reference>
<dbReference type="AlphaFoldDB" id="A0A7J5U4V0"/>
<dbReference type="EMBL" id="WELI01000001">
    <property type="protein sequence ID" value="KAB7732868.1"/>
    <property type="molecule type" value="Genomic_DNA"/>
</dbReference>
<accession>A0A7J5U4V0</accession>
<feature type="transmembrane region" description="Helical" evidence="1">
    <location>
        <begin position="235"/>
        <end position="257"/>
    </location>
</feature>
<keyword evidence="3" id="KW-1185">Reference proteome</keyword>
<feature type="transmembrane region" description="Helical" evidence="1">
    <location>
        <begin position="144"/>
        <end position="164"/>
    </location>
</feature>
<organism evidence="2 3">
    <name type="scientific">Rudanella paleaurantiibacter</name>
    <dbReference type="NCBI Taxonomy" id="2614655"/>
    <lineage>
        <taxon>Bacteria</taxon>
        <taxon>Pseudomonadati</taxon>
        <taxon>Bacteroidota</taxon>
        <taxon>Cytophagia</taxon>
        <taxon>Cytophagales</taxon>
        <taxon>Cytophagaceae</taxon>
        <taxon>Rudanella</taxon>
    </lineage>
</organism>
<feature type="transmembrane region" description="Helical" evidence="1">
    <location>
        <begin position="81"/>
        <end position="108"/>
    </location>
</feature>
<name>A0A7J5U4V0_9BACT</name>
<dbReference type="Proteomes" id="UP000488299">
    <property type="component" value="Unassembled WGS sequence"/>
</dbReference>
<comment type="caution">
    <text evidence="2">The sequence shown here is derived from an EMBL/GenBank/DDBJ whole genome shotgun (WGS) entry which is preliminary data.</text>
</comment>
<proteinExistence type="predicted"/>
<keyword evidence="1" id="KW-0812">Transmembrane</keyword>
<feature type="transmembrane region" description="Helical" evidence="1">
    <location>
        <begin position="362"/>
        <end position="382"/>
    </location>
</feature>
<evidence type="ECO:0000256" key="1">
    <source>
        <dbReference type="SAM" id="Phobius"/>
    </source>
</evidence>